<name>C5K491_PERM5</name>
<proteinExistence type="predicted"/>
<keyword evidence="1" id="KW-0812">Transmembrane</keyword>
<evidence type="ECO:0000259" key="2">
    <source>
        <dbReference type="Pfam" id="PF03733"/>
    </source>
</evidence>
<dbReference type="Pfam" id="PF03733">
    <property type="entry name" value="YccF"/>
    <property type="match status" value="1"/>
</dbReference>
<keyword evidence="1" id="KW-0472">Membrane</keyword>
<dbReference type="OrthoDB" id="16982at2759"/>
<feature type="transmembrane region" description="Helical" evidence="1">
    <location>
        <begin position="56"/>
        <end position="82"/>
    </location>
</feature>
<dbReference type="InterPro" id="IPR052937">
    <property type="entry name" value="Inner_membrane_protein"/>
</dbReference>
<dbReference type="PANTHER" id="PTHR42903:SF1">
    <property type="entry name" value="INNER MEMBRANE PROTEIN YCCF"/>
    <property type="match status" value="1"/>
</dbReference>
<dbReference type="RefSeq" id="XP_002788911.1">
    <property type="nucleotide sequence ID" value="XM_002788865.1"/>
</dbReference>
<organism evidence="4">
    <name type="scientific">Perkinsus marinus (strain ATCC 50983 / TXsc)</name>
    <dbReference type="NCBI Taxonomy" id="423536"/>
    <lineage>
        <taxon>Eukaryota</taxon>
        <taxon>Sar</taxon>
        <taxon>Alveolata</taxon>
        <taxon>Perkinsozoa</taxon>
        <taxon>Perkinsea</taxon>
        <taxon>Perkinsida</taxon>
        <taxon>Perkinsidae</taxon>
        <taxon>Perkinsus</taxon>
    </lineage>
</organism>
<dbReference type="GeneID" id="9051266"/>
<dbReference type="AlphaFoldDB" id="C5K491"/>
<dbReference type="PANTHER" id="PTHR42903">
    <property type="entry name" value="INNER MEMBRANE PROTEIN YCCF"/>
    <property type="match status" value="1"/>
</dbReference>
<feature type="domain" description="Inner membrane component" evidence="2">
    <location>
        <begin position="48"/>
        <end position="96"/>
    </location>
</feature>
<keyword evidence="1" id="KW-1133">Transmembrane helix</keyword>
<reference evidence="3 4" key="1">
    <citation type="submission" date="2008-07" db="EMBL/GenBank/DDBJ databases">
        <authorList>
            <person name="El-Sayed N."/>
            <person name="Caler E."/>
            <person name="Inman J."/>
            <person name="Amedeo P."/>
            <person name="Hass B."/>
            <person name="Wortman J."/>
        </authorList>
    </citation>
    <scope>NUCLEOTIDE SEQUENCE [LARGE SCALE GENOMIC DNA]</scope>
    <source>
        <strain evidence="4">ATCC 50983 / TXsc</strain>
    </source>
</reference>
<dbReference type="GO" id="GO:0005886">
    <property type="term" value="C:plasma membrane"/>
    <property type="evidence" value="ECO:0007669"/>
    <property type="project" value="TreeGrafter"/>
</dbReference>
<dbReference type="EMBL" id="GG670443">
    <property type="protein sequence ID" value="EER20707.1"/>
    <property type="molecule type" value="Genomic_DNA"/>
</dbReference>
<keyword evidence="4" id="KW-1185">Reference proteome</keyword>
<sequence length="127" mass="14208">MYPQVQAPPPPRNPYYAPNTLTRIFLPFGKTVLRRQAIDTCECTARLVGNVLWLPLGLVLCIYHMALGLVCFVTIIGIPFGVQHWKFAMMALCPFGTDTSSDALQEHSQYVVVVLPEVELSIMRDAN</sequence>
<evidence type="ECO:0000256" key="1">
    <source>
        <dbReference type="SAM" id="Phobius"/>
    </source>
</evidence>
<dbReference type="InParanoid" id="C5K491"/>
<protein>
    <recommendedName>
        <fullName evidence="2">Inner membrane component domain-containing protein</fullName>
    </recommendedName>
</protein>
<accession>C5K491</accession>
<dbReference type="Proteomes" id="UP000007800">
    <property type="component" value="Unassembled WGS sequence"/>
</dbReference>
<gene>
    <name evidence="3" type="ORF">Pmar_PMAR015647</name>
</gene>
<evidence type="ECO:0000313" key="3">
    <source>
        <dbReference type="EMBL" id="EER20707.1"/>
    </source>
</evidence>
<evidence type="ECO:0000313" key="4">
    <source>
        <dbReference type="Proteomes" id="UP000007800"/>
    </source>
</evidence>
<dbReference type="InterPro" id="IPR005185">
    <property type="entry name" value="YccF"/>
</dbReference>